<name>A0A2W6MU35_9HELI</name>
<dbReference type="PANTHER" id="PTHR30086">
    <property type="entry name" value="ARGININE EXPORTER PROTEIN ARGO"/>
    <property type="match status" value="1"/>
</dbReference>
<dbReference type="PANTHER" id="PTHR30086:SF20">
    <property type="entry name" value="ARGININE EXPORTER PROTEIN ARGO-RELATED"/>
    <property type="match status" value="1"/>
</dbReference>
<dbReference type="AlphaFoldDB" id="A0A2W6MU35"/>
<accession>A0A2W6MU35</accession>
<protein>
    <submittedName>
        <fullName evidence="7">Amino acid transporter</fullName>
    </submittedName>
</protein>
<evidence type="ECO:0000256" key="2">
    <source>
        <dbReference type="ARBA" id="ARBA00022475"/>
    </source>
</evidence>
<dbReference type="GO" id="GO:0015171">
    <property type="term" value="F:amino acid transmembrane transporter activity"/>
    <property type="evidence" value="ECO:0007669"/>
    <property type="project" value="TreeGrafter"/>
</dbReference>
<comment type="subcellular location">
    <subcellularLocation>
        <location evidence="1">Cell membrane</location>
        <topology evidence="1">Multi-pass membrane protein</topology>
    </subcellularLocation>
</comment>
<keyword evidence="4 6" id="KW-1133">Transmembrane helix</keyword>
<evidence type="ECO:0000256" key="6">
    <source>
        <dbReference type="SAM" id="Phobius"/>
    </source>
</evidence>
<evidence type="ECO:0000256" key="5">
    <source>
        <dbReference type="ARBA" id="ARBA00023136"/>
    </source>
</evidence>
<keyword evidence="5 6" id="KW-0472">Membrane</keyword>
<evidence type="ECO:0000256" key="1">
    <source>
        <dbReference type="ARBA" id="ARBA00004651"/>
    </source>
</evidence>
<keyword evidence="2" id="KW-1003">Cell membrane</keyword>
<dbReference type="Pfam" id="PF01810">
    <property type="entry name" value="LysE"/>
    <property type="match status" value="1"/>
</dbReference>
<reference evidence="7 8" key="1">
    <citation type="submission" date="2017-03" db="EMBL/GenBank/DDBJ databases">
        <title>Genomic and clinical evidence uncovers the enterohepatic species Helicobacter valdiviensis as a potential human intestinal pathogen.</title>
        <authorList>
            <person name="Fresia P."/>
            <person name="Jara R."/>
            <person name="Sierra R."/>
            <person name="Ferres I."/>
            <person name="Greif G."/>
            <person name="Iraola G."/>
            <person name="Collado L."/>
        </authorList>
    </citation>
    <scope>NUCLEOTIDE SEQUENCE [LARGE SCALE GENOMIC DNA]</scope>
    <source>
        <strain evidence="7 8">WBE14</strain>
    </source>
</reference>
<dbReference type="InterPro" id="IPR001123">
    <property type="entry name" value="LeuE-type"/>
</dbReference>
<evidence type="ECO:0000313" key="7">
    <source>
        <dbReference type="EMBL" id="PZT47967.1"/>
    </source>
</evidence>
<feature type="transmembrane region" description="Helical" evidence="6">
    <location>
        <begin position="179"/>
        <end position="202"/>
    </location>
</feature>
<dbReference type="Proteomes" id="UP000249746">
    <property type="component" value="Unassembled WGS sequence"/>
</dbReference>
<feature type="transmembrane region" description="Helical" evidence="6">
    <location>
        <begin position="111"/>
        <end position="133"/>
    </location>
</feature>
<dbReference type="OrthoDB" id="5638726at2"/>
<evidence type="ECO:0000313" key="8">
    <source>
        <dbReference type="Proteomes" id="UP000249746"/>
    </source>
</evidence>
<keyword evidence="8" id="KW-1185">Reference proteome</keyword>
<keyword evidence="3 6" id="KW-0812">Transmembrane</keyword>
<feature type="transmembrane region" description="Helical" evidence="6">
    <location>
        <begin position="66"/>
        <end position="91"/>
    </location>
</feature>
<dbReference type="GO" id="GO:0005886">
    <property type="term" value="C:plasma membrane"/>
    <property type="evidence" value="ECO:0007669"/>
    <property type="project" value="UniProtKB-SubCell"/>
</dbReference>
<comment type="caution">
    <text evidence="7">The sequence shown here is derived from an EMBL/GenBank/DDBJ whole genome shotgun (WGS) entry which is preliminary data.</text>
</comment>
<sequence>MDIAITGFLLAFSLFAGIGAQNLFVLKQGIMKNHILWVCLCCIACDIILVNLGIFGVGELLSQNKIFMILLGVIGAIFVFFYGLLSLKSAFQTTSLNLSFAEKKSSLQKTILQTLIITLINPHVYLDTIVILGATSLRYDFSEKIFFSLGIIGASCAWFLCLGFASFKASELFKKPLSWVIVNLFSAGVMFFIAYGLFMFVLEEVKAYF</sequence>
<gene>
    <name evidence="7" type="ORF">B6S12_06150</name>
</gene>
<dbReference type="EMBL" id="NBIU01000016">
    <property type="protein sequence ID" value="PZT47967.1"/>
    <property type="molecule type" value="Genomic_DNA"/>
</dbReference>
<evidence type="ECO:0000256" key="3">
    <source>
        <dbReference type="ARBA" id="ARBA00022692"/>
    </source>
</evidence>
<evidence type="ECO:0000256" key="4">
    <source>
        <dbReference type="ARBA" id="ARBA00022989"/>
    </source>
</evidence>
<feature type="transmembrane region" description="Helical" evidence="6">
    <location>
        <begin position="145"/>
        <end position="167"/>
    </location>
</feature>
<proteinExistence type="predicted"/>
<organism evidence="7 8">
    <name type="scientific">Helicobacter valdiviensis</name>
    <dbReference type="NCBI Taxonomy" id="1458358"/>
    <lineage>
        <taxon>Bacteria</taxon>
        <taxon>Pseudomonadati</taxon>
        <taxon>Campylobacterota</taxon>
        <taxon>Epsilonproteobacteria</taxon>
        <taxon>Campylobacterales</taxon>
        <taxon>Helicobacteraceae</taxon>
        <taxon>Helicobacter</taxon>
    </lineage>
</organism>
<dbReference type="RefSeq" id="WP_111229934.1">
    <property type="nucleotide sequence ID" value="NZ_NBIU01000016.1"/>
</dbReference>
<feature type="transmembrane region" description="Helical" evidence="6">
    <location>
        <begin position="35"/>
        <end position="54"/>
    </location>
</feature>